<keyword evidence="9 20" id="KW-0479">Metal-binding</keyword>
<dbReference type="GO" id="GO:0006633">
    <property type="term" value="P:fatty acid biosynthetic process"/>
    <property type="evidence" value="ECO:0007669"/>
    <property type="project" value="UniProtKB-KW"/>
</dbReference>
<evidence type="ECO:0000256" key="7">
    <source>
        <dbReference type="ARBA" id="ARBA00022516"/>
    </source>
</evidence>
<evidence type="ECO:0000256" key="16">
    <source>
        <dbReference type="ARBA" id="ARBA00023160"/>
    </source>
</evidence>
<evidence type="ECO:0000256" key="20">
    <source>
        <dbReference type="HAMAP-Rule" id="MF_01395"/>
    </source>
</evidence>
<evidence type="ECO:0000313" key="24">
    <source>
        <dbReference type="Proteomes" id="UP000662857"/>
    </source>
</evidence>
<dbReference type="InterPro" id="IPR041010">
    <property type="entry name" value="Znf-ACC"/>
</dbReference>
<keyword evidence="6 19" id="KW-0963">Cytoplasm</keyword>
<evidence type="ECO:0000313" key="23">
    <source>
        <dbReference type="EMBL" id="QSB17193.1"/>
    </source>
</evidence>
<evidence type="ECO:0000256" key="14">
    <source>
        <dbReference type="ARBA" id="ARBA00022840"/>
    </source>
</evidence>
<comment type="function">
    <text evidence="19">Component of the acetyl coenzyme A carboxylase (ACC) complex. First, biotin carboxylase catalyzes the carboxylation of biotin on its carrier protein (BCCP) and then the CO(2) group is transferred by the carboxyltransferase to acetyl-CoA to form malonyl-CoA.</text>
</comment>
<comment type="pathway">
    <text evidence="2 19">Lipid metabolism; malonyl-CoA biosynthesis; malonyl-CoA from acetyl-CoA: step 1/1.</text>
</comment>
<proteinExistence type="inferred from homology"/>
<feature type="binding site" evidence="20">
    <location>
        <position position="22"/>
    </location>
    <ligand>
        <name>Zn(2+)</name>
        <dbReference type="ChEBI" id="CHEBI:29105"/>
    </ligand>
</feature>
<keyword evidence="24" id="KW-1185">Reference proteome</keyword>
<keyword evidence="14 19" id="KW-0067">ATP-binding</keyword>
<dbReference type="HAMAP" id="MF_01395">
    <property type="entry name" value="AcetylCoA_CT_beta"/>
    <property type="match status" value="1"/>
</dbReference>
<dbReference type="PROSITE" id="PS50980">
    <property type="entry name" value="COA_CT_NTER"/>
    <property type="match status" value="1"/>
</dbReference>
<keyword evidence="8 19" id="KW-0808">Transferase</keyword>
<dbReference type="InterPro" id="IPR001095">
    <property type="entry name" value="Acetyl_CoA_COase_a_su"/>
</dbReference>
<comment type="subunit">
    <text evidence="19">Acetyl-CoA carboxylase is a heterohexamer composed of biotin carboxyl carrier protein (AccB), biotin carboxylase (AccC) and two subunits each of ACCase subunit alpha (AccA) and ACCase subunit beta (AccD).</text>
</comment>
<dbReference type="UniPathway" id="UPA00655">
    <property type="reaction ID" value="UER00711"/>
</dbReference>
<evidence type="ECO:0000256" key="13">
    <source>
        <dbReference type="ARBA" id="ARBA00022833"/>
    </source>
</evidence>
<feature type="binding site" evidence="20">
    <location>
        <position position="25"/>
    </location>
    <ligand>
        <name>Zn(2+)</name>
        <dbReference type="ChEBI" id="CHEBI:29105"/>
    </ligand>
</feature>
<dbReference type="InterPro" id="IPR000438">
    <property type="entry name" value="Acetyl_CoA_COase_Trfase_b_su"/>
</dbReference>
<dbReference type="InterPro" id="IPR011762">
    <property type="entry name" value="COA_CT_N"/>
</dbReference>
<feature type="binding site" evidence="20">
    <location>
        <position position="6"/>
    </location>
    <ligand>
        <name>Zn(2+)</name>
        <dbReference type="ChEBI" id="CHEBI:29105"/>
    </ligand>
</feature>
<dbReference type="GO" id="GO:0009317">
    <property type="term" value="C:acetyl-CoA carboxylase complex"/>
    <property type="evidence" value="ECO:0007669"/>
    <property type="project" value="InterPro"/>
</dbReference>
<dbReference type="Proteomes" id="UP000662857">
    <property type="component" value="Chromosome"/>
</dbReference>
<dbReference type="NCBIfam" id="TIGR00513">
    <property type="entry name" value="accA"/>
    <property type="match status" value="1"/>
</dbReference>
<dbReference type="Pfam" id="PF03255">
    <property type="entry name" value="ACCA"/>
    <property type="match status" value="1"/>
</dbReference>
<dbReference type="HAMAP" id="MF_00823">
    <property type="entry name" value="AcetylCoA_CT_alpha"/>
    <property type="match status" value="1"/>
</dbReference>
<comment type="catalytic activity">
    <reaction evidence="18 19">
        <text>N(6)-carboxybiotinyl-L-lysyl-[protein] + acetyl-CoA = N(6)-biotinyl-L-lysyl-[protein] + malonyl-CoA</text>
        <dbReference type="Rhea" id="RHEA:54728"/>
        <dbReference type="Rhea" id="RHEA-COMP:10505"/>
        <dbReference type="Rhea" id="RHEA-COMP:10506"/>
        <dbReference type="ChEBI" id="CHEBI:57288"/>
        <dbReference type="ChEBI" id="CHEBI:57384"/>
        <dbReference type="ChEBI" id="CHEBI:83144"/>
        <dbReference type="ChEBI" id="CHEBI:83145"/>
        <dbReference type="EC" id="2.1.3.15"/>
    </reaction>
</comment>
<evidence type="ECO:0000256" key="9">
    <source>
        <dbReference type="ARBA" id="ARBA00022723"/>
    </source>
</evidence>
<evidence type="ECO:0000256" key="8">
    <source>
        <dbReference type="ARBA" id="ARBA00022679"/>
    </source>
</evidence>
<dbReference type="GO" id="GO:0008270">
    <property type="term" value="F:zinc ion binding"/>
    <property type="evidence" value="ECO:0007669"/>
    <property type="project" value="UniProtKB-UniRule"/>
</dbReference>
<dbReference type="EC" id="2.1.3.15" evidence="19"/>
<keyword evidence="10 19" id="KW-0547">Nucleotide-binding</keyword>
<evidence type="ECO:0000256" key="10">
    <source>
        <dbReference type="ARBA" id="ARBA00022741"/>
    </source>
</evidence>
<evidence type="ECO:0000256" key="3">
    <source>
        <dbReference type="ARBA" id="ARBA00006276"/>
    </source>
</evidence>
<dbReference type="GO" id="GO:0016743">
    <property type="term" value="F:carboxyl- or carbamoyltransferase activity"/>
    <property type="evidence" value="ECO:0007669"/>
    <property type="project" value="UniProtKB-UniRule"/>
</dbReference>
<name>A0A895YPH0_9ACTN</name>
<accession>A0A895YPH0</accession>
<evidence type="ECO:0000256" key="2">
    <source>
        <dbReference type="ARBA" id="ARBA00004956"/>
    </source>
</evidence>
<dbReference type="NCBIfam" id="NF041504">
    <property type="entry name" value="AccA_sub"/>
    <property type="match status" value="1"/>
</dbReference>
<keyword evidence="12 19" id="KW-0276">Fatty acid metabolism</keyword>
<dbReference type="PANTHER" id="PTHR42853:SF3">
    <property type="entry name" value="ACETYL-COENZYME A CARBOXYLASE CARBOXYL TRANSFERASE SUBUNIT ALPHA, CHLOROPLASTIC"/>
    <property type="match status" value="1"/>
</dbReference>
<feature type="domain" description="CoA carboxyltransferase C-terminal" evidence="22">
    <location>
        <begin position="273"/>
        <end position="519"/>
    </location>
</feature>
<feature type="domain" description="CoA carboxyltransferase N-terminal" evidence="21">
    <location>
        <begin position="1"/>
        <end position="268"/>
    </location>
</feature>
<keyword evidence="11 20" id="KW-0863">Zinc-finger</keyword>
<protein>
    <recommendedName>
        <fullName evidence="19 20">Multifunctional fusion protein</fullName>
    </recommendedName>
    <domain>
        <recommendedName>
            <fullName evidence="19">Acetyl-coenzyme A carboxylase carboxyl transferase subunit alpha</fullName>
            <shortName evidence="19">ACCase subunit alpha</shortName>
            <shortName evidence="19">Acetyl-CoA carboxylase carboxyltransferase subunit alpha</shortName>
            <ecNumber evidence="19">2.1.3.15</ecNumber>
        </recommendedName>
    </domain>
    <domain>
        <recommendedName>
            <fullName evidence="20">Acetyl-coenzyme A carboxylase carboxyl transferase subunit beta</fullName>
            <shortName evidence="20">ACCase subunit beta</shortName>
            <shortName evidence="20">Acetyl-CoA carboxylase carboxyltransferase subunit beta</shortName>
        </recommendedName>
    </domain>
</protein>
<gene>
    <name evidence="19 23" type="primary">accA</name>
    <name evidence="20" type="synonym">accD</name>
    <name evidence="23" type="ORF">JQS43_08660</name>
</gene>
<dbReference type="SUPFAM" id="SSF52096">
    <property type="entry name" value="ClpP/crotonase"/>
    <property type="match status" value="2"/>
</dbReference>
<comment type="similarity">
    <text evidence="3">In the C-terminal section; belongs to the AccA family.</text>
</comment>
<feature type="zinc finger region" description="C4-type" evidence="20">
    <location>
        <begin position="3"/>
        <end position="25"/>
    </location>
</feature>
<dbReference type="KEGG" id="nhy:JQS43_08660"/>
<evidence type="ECO:0000256" key="5">
    <source>
        <dbReference type="ARBA" id="ARBA00011664"/>
    </source>
</evidence>
<evidence type="ECO:0000259" key="22">
    <source>
        <dbReference type="PROSITE" id="PS50989"/>
    </source>
</evidence>
<dbReference type="Gene3D" id="3.90.226.10">
    <property type="entry name" value="2-enoyl-CoA Hydratase, Chain A, domain 1"/>
    <property type="match status" value="2"/>
</dbReference>
<evidence type="ECO:0000256" key="19">
    <source>
        <dbReference type="HAMAP-Rule" id="MF_00823"/>
    </source>
</evidence>
<dbReference type="AlphaFoldDB" id="A0A895YPH0"/>
<comment type="function">
    <text evidence="17 20">Component of the acetyl coenzyme A carboxylase (ACC) complex. Biotin carboxylase (BC) catalyzes the carboxylation of biotin on its carrier protein (BCCP) and then the CO(2) group is transferred by the transcarboxylase to acetyl-CoA to form malonyl-CoA.</text>
</comment>
<dbReference type="GO" id="GO:0003989">
    <property type="term" value="F:acetyl-CoA carboxylase activity"/>
    <property type="evidence" value="ECO:0007669"/>
    <property type="project" value="InterPro"/>
</dbReference>
<dbReference type="PRINTS" id="PR01069">
    <property type="entry name" value="ACCCTRFRASEA"/>
</dbReference>
<dbReference type="GO" id="GO:0005524">
    <property type="term" value="F:ATP binding"/>
    <property type="evidence" value="ECO:0007669"/>
    <property type="project" value="UniProtKB-KW"/>
</dbReference>
<feature type="binding site" evidence="20">
    <location>
        <position position="3"/>
    </location>
    <ligand>
        <name>Zn(2+)</name>
        <dbReference type="ChEBI" id="CHEBI:29105"/>
    </ligand>
</feature>
<evidence type="ECO:0000256" key="15">
    <source>
        <dbReference type="ARBA" id="ARBA00023098"/>
    </source>
</evidence>
<comment type="subcellular location">
    <subcellularLocation>
        <location evidence="1 19">Cytoplasm</location>
    </subcellularLocation>
</comment>
<dbReference type="InterPro" id="IPR011763">
    <property type="entry name" value="COA_CT_C"/>
</dbReference>
<dbReference type="PROSITE" id="PS50989">
    <property type="entry name" value="COA_CT_CTER"/>
    <property type="match status" value="1"/>
</dbReference>
<keyword evidence="13 20" id="KW-0862">Zinc</keyword>
<organism evidence="23 24">
    <name type="scientific">Natronosporangium hydrolyticum</name>
    <dbReference type="NCBI Taxonomy" id="2811111"/>
    <lineage>
        <taxon>Bacteria</taxon>
        <taxon>Bacillati</taxon>
        <taxon>Actinomycetota</taxon>
        <taxon>Actinomycetes</taxon>
        <taxon>Micromonosporales</taxon>
        <taxon>Micromonosporaceae</taxon>
        <taxon>Natronosporangium</taxon>
    </lineage>
</organism>
<comment type="similarity">
    <text evidence="19">Belongs to the AccA family.</text>
</comment>
<dbReference type="PANTHER" id="PTHR42853">
    <property type="entry name" value="ACETYL-COENZYME A CARBOXYLASE CARBOXYL TRANSFERASE SUBUNIT ALPHA"/>
    <property type="match status" value="1"/>
</dbReference>
<keyword evidence="16 19" id="KW-0275">Fatty acid biosynthesis</keyword>
<reference evidence="23" key="1">
    <citation type="submission" date="2021-02" db="EMBL/GenBank/DDBJ databases">
        <title>Natrosporangium hydrolyticum gen. nov., sp. nov, a haloalkaliphilic actinobacterium from a soda solonchak soil.</title>
        <authorList>
            <person name="Sorokin D.Y."/>
            <person name="Khijniak T.V."/>
            <person name="Zakharycheva A.P."/>
            <person name="Boueva O.V."/>
            <person name="Ariskina E.V."/>
            <person name="Hahnke R.L."/>
            <person name="Bunk B."/>
            <person name="Sproer C."/>
            <person name="Schumann P."/>
            <person name="Evtushenko L.I."/>
            <person name="Kublanov I.V."/>
        </authorList>
    </citation>
    <scope>NUCLEOTIDE SEQUENCE</scope>
    <source>
        <strain evidence="23">DSM 106523</strain>
    </source>
</reference>
<dbReference type="InterPro" id="IPR029045">
    <property type="entry name" value="ClpP/crotonase-like_dom_sf"/>
</dbReference>
<evidence type="ECO:0000256" key="6">
    <source>
        <dbReference type="ARBA" id="ARBA00022490"/>
    </source>
</evidence>
<dbReference type="Pfam" id="PF17848">
    <property type="entry name" value="Zn_ribbon_ACC"/>
    <property type="match status" value="1"/>
</dbReference>
<evidence type="ECO:0000256" key="12">
    <source>
        <dbReference type="ARBA" id="ARBA00022832"/>
    </source>
</evidence>
<comment type="cofactor">
    <cofactor evidence="20">
        <name>Zn(2+)</name>
        <dbReference type="ChEBI" id="CHEBI:29105"/>
    </cofactor>
    <text evidence="20">Binds 1 zinc ion per subunit.</text>
</comment>
<evidence type="ECO:0000259" key="21">
    <source>
        <dbReference type="PROSITE" id="PS50980"/>
    </source>
</evidence>
<evidence type="ECO:0000256" key="11">
    <source>
        <dbReference type="ARBA" id="ARBA00022771"/>
    </source>
</evidence>
<dbReference type="GO" id="GO:2001295">
    <property type="term" value="P:malonyl-CoA biosynthetic process"/>
    <property type="evidence" value="ECO:0007669"/>
    <property type="project" value="UniProtKB-UniRule"/>
</dbReference>
<keyword evidence="7 19" id="KW-0444">Lipid biosynthesis</keyword>
<comment type="subunit">
    <text evidence="5">Acetyl-CoA carboxylase is a heterotetramer composed of biotin carboxyl carrier protein (AccB), biotin carboxylase (AccC) and two subunits of ACCase subunit beta/alpha.</text>
</comment>
<evidence type="ECO:0000256" key="4">
    <source>
        <dbReference type="ARBA" id="ARBA00010284"/>
    </source>
</evidence>
<sequence length="562" mass="58725">MACPGCRRLIFGRRLQRHLDVCPECHHHRRLSADARLAQLLDPGSQLALPPIRSVTDPLGFVDEQPYAQRLAAARAATGLSEGVAGAHGTIEGQPVVVAAMDFGFIGGSLGAAEGERITAAAEYAGAHRLPLVVVTASGGARMQEGALSLMQMAKTSQAFAELDEAGILTVAVISDPTYGGVAASFATLADIIIAESGARLGFAGPRVIEQTLRTRLPEGFQTAQRLHAQGLLDEVRPRGSLRSALGQLLRAAVPAAAAPESPGHSTPLMLVREASELPAIDPWRVVQLARERARPTTLAYASQLLDGFYELHGDRLTGDCPAIVGGLGRLGGAPVMLIGHQKGQTTRELVDRNFGMASPAGYRKSARLLRLAAKLGVPVVTLIDTPGAAADVAAEDQGQAFAIAENLRLLAGLPVPVVAVVTGEGGSGGALALAVADRVYALANSTYSVISPEGCAAILWRGPAAAPQAAAQLRLTAPDLLRMEIIDGVVPEPDGGAHSDPVAMVELLREVLNHALRELTGVPPAALVRRRRARFREFGQTLPSAMWTGSEEVSDDDAAAL</sequence>
<comment type="similarity">
    <text evidence="4">In the N-terminal section; belongs to the AccD/PCCB family.</text>
</comment>
<keyword evidence="15 19" id="KW-0443">Lipid metabolism</keyword>
<comment type="similarity">
    <text evidence="20">Belongs to the AccD/PCCB family.</text>
</comment>
<evidence type="ECO:0000256" key="18">
    <source>
        <dbReference type="ARBA" id="ARBA00049152"/>
    </source>
</evidence>
<dbReference type="EMBL" id="CP070499">
    <property type="protein sequence ID" value="QSB17193.1"/>
    <property type="molecule type" value="Genomic_DNA"/>
</dbReference>
<evidence type="ECO:0000256" key="17">
    <source>
        <dbReference type="ARBA" id="ARBA00025280"/>
    </source>
</evidence>
<evidence type="ECO:0000256" key="1">
    <source>
        <dbReference type="ARBA" id="ARBA00004496"/>
    </source>
</evidence>